<comment type="caution">
    <text evidence="1">The sequence shown here is derived from an EMBL/GenBank/DDBJ whole genome shotgun (WGS) entry which is preliminary data.</text>
</comment>
<keyword evidence="2" id="KW-1185">Reference proteome</keyword>
<protein>
    <submittedName>
        <fullName evidence="1">Uncharacterized protein</fullName>
    </submittedName>
</protein>
<dbReference type="EMBL" id="JAWDGP010008094">
    <property type="protein sequence ID" value="KAK3691420.1"/>
    <property type="molecule type" value="Genomic_DNA"/>
</dbReference>
<reference evidence="1" key="1">
    <citation type="journal article" date="2023" name="G3 (Bethesda)">
        <title>A reference genome for the long-term kleptoplast-retaining sea slug Elysia crispata morphotype clarki.</title>
        <authorList>
            <person name="Eastman K.E."/>
            <person name="Pendleton A.L."/>
            <person name="Shaikh M.A."/>
            <person name="Suttiyut T."/>
            <person name="Ogas R."/>
            <person name="Tomko P."/>
            <person name="Gavelis G."/>
            <person name="Widhalm J.R."/>
            <person name="Wisecaver J.H."/>
        </authorList>
    </citation>
    <scope>NUCLEOTIDE SEQUENCE</scope>
    <source>
        <strain evidence="1">ECLA1</strain>
    </source>
</reference>
<accession>A0AAE0XEF1</accession>
<evidence type="ECO:0000313" key="2">
    <source>
        <dbReference type="Proteomes" id="UP001283361"/>
    </source>
</evidence>
<gene>
    <name evidence="1" type="ORF">RRG08_036223</name>
</gene>
<dbReference type="Proteomes" id="UP001283361">
    <property type="component" value="Unassembled WGS sequence"/>
</dbReference>
<evidence type="ECO:0000313" key="1">
    <source>
        <dbReference type="EMBL" id="KAK3691420.1"/>
    </source>
</evidence>
<dbReference type="AlphaFoldDB" id="A0AAE0XEF1"/>
<name>A0AAE0XEF1_9GAST</name>
<organism evidence="1 2">
    <name type="scientific">Elysia crispata</name>
    <name type="common">lettuce slug</name>
    <dbReference type="NCBI Taxonomy" id="231223"/>
    <lineage>
        <taxon>Eukaryota</taxon>
        <taxon>Metazoa</taxon>
        <taxon>Spiralia</taxon>
        <taxon>Lophotrochozoa</taxon>
        <taxon>Mollusca</taxon>
        <taxon>Gastropoda</taxon>
        <taxon>Heterobranchia</taxon>
        <taxon>Euthyneura</taxon>
        <taxon>Panpulmonata</taxon>
        <taxon>Sacoglossa</taxon>
        <taxon>Placobranchoidea</taxon>
        <taxon>Plakobranchidae</taxon>
        <taxon>Elysia</taxon>
    </lineage>
</organism>
<sequence length="70" mass="7894">MSGGVNNSNMKNVLRKSFSWRIHPELATAIFAVINSDRSLGEMTRLVVAQQVCADFSSRLSWDEPFGRTY</sequence>
<proteinExistence type="predicted"/>